<proteinExistence type="predicted"/>
<evidence type="ECO:0000313" key="1">
    <source>
        <dbReference type="EMBL" id="QHU09257.1"/>
    </source>
</evidence>
<dbReference type="AlphaFoldDB" id="A0A6C0JY08"/>
<dbReference type="EMBL" id="MN740706">
    <property type="protein sequence ID" value="QHU09257.1"/>
    <property type="molecule type" value="Genomic_DNA"/>
</dbReference>
<accession>A0A6C0JY08</accession>
<name>A0A6C0JY08_9ZZZZ</name>
<reference evidence="1" key="1">
    <citation type="journal article" date="2020" name="Nature">
        <title>Giant virus diversity and host interactions through global metagenomics.</title>
        <authorList>
            <person name="Schulz F."/>
            <person name="Roux S."/>
            <person name="Paez-Espino D."/>
            <person name="Jungbluth S."/>
            <person name="Walsh D.A."/>
            <person name="Denef V.J."/>
            <person name="McMahon K.D."/>
            <person name="Konstantinidis K.T."/>
            <person name="Eloe-Fadrosh E.A."/>
            <person name="Kyrpides N.C."/>
            <person name="Woyke T."/>
        </authorList>
    </citation>
    <scope>NUCLEOTIDE SEQUENCE</scope>
    <source>
        <strain evidence="1">GVMAG-S-1074260-58</strain>
    </source>
</reference>
<protein>
    <submittedName>
        <fullName evidence="1">Uncharacterized protein</fullName>
    </submittedName>
</protein>
<sequence length="63" mass="7784">MCLSIPILENNSNDIYMKDYFCFFDKDEHIYDKDKAIENYNKFIKSKHFIKNIHELENLFKHH</sequence>
<organism evidence="1">
    <name type="scientific">viral metagenome</name>
    <dbReference type="NCBI Taxonomy" id="1070528"/>
    <lineage>
        <taxon>unclassified sequences</taxon>
        <taxon>metagenomes</taxon>
        <taxon>organismal metagenomes</taxon>
    </lineage>
</organism>